<feature type="transmembrane region" description="Helical" evidence="1">
    <location>
        <begin position="127"/>
        <end position="149"/>
    </location>
</feature>
<dbReference type="Proteomes" id="UP000886335">
    <property type="component" value="Unassembled WGS sequence"/>
</dbReference>
<dbReference type="InterPro" id="IPR007163">
    <property type="entry name" value="VCA0040-like"/>
</dbReference>
<keyword evidence="1" id="KW-0472">Membrane</keyword>
<evidence type="ECO:0000256" key="1">
    <source>
        <dbReference type="SAM" id="Phobius"/>
    </source>
</evidence>
<dbReference type="PANTHER" id="PTHR37308:SF1">
    <property type="entry name" value="POLYPRENYL-PHOSPHATE TRANSPORTER"/>
    <property type="match status" value="1"/>
</dbReference>
<dbReference type="EMBL" id="DSBW01000079">
    <property type="protein sequence ID" value="HED30774.1"/>
    <property type="molecule type" value="Genomic_DNA"/>
</dbReference>
<dbReference type="PANTHER" id="PTHR37308">
    <property type="entry name" value="INTEGRAL MEMBRANE PROTEIN"/>
    <property type="match status" value="1"/>
</dbReference>
<gene>
    <name evidence="2" type="ORF">ENN50_03615</name>
</gene>
<reference evidence="2" key="1">
    <citation type="journal article" date="2020" name="mSystems">
        <title>Genome- and Community-Level Interaction Insights into Carbon Utilization and Element Cycling Functions of Hydrothermarchaeota in Hydrothermal Sediment.</title>
        <authorList>
            <person name="Zhou Z."/>
            <person name="Liu Y."/>
            <person name="Xu W."/>
            <person name="Pan J."/>
            <person name="Luo Z.H."/>
            <person name="Li M."/>
        </authorList>
    </citation>
    <scope>NUCLEOTIDE SEQUENCE [LARGE SCALE GENOMIC DNA]</scope>
    <source>
        <strain evidence="2">SpSt-1181</strain>
    </source>
</reference>
<keyword evidence="1" id="KW-1133">Transmembrane helix</keyword>
<feature type="transmembrane region" description="Helical" evidence="1">
    <location>
        <begin position="283"/>
        <end position="302"/>
    </location>
</feature>
<protein>
    <submittedName>
        <fullName evidence="2">DUF368 domain-containing protein</fullName>
    </submittedName>
</protein>
<dbReference type="AlphaFoldDB" id="A0A831WV19"/>
<evidence type="ECO:0000313" key="2">
    <source>
        <dbReference type="EMBL" id="HED30774.1"/>
    </source>
</evidence>
<feature type="transmembrane region" description="Helical" evidence="1">
    <location>
        <begin position="196"/>
        <end position="216"/>
    </location>
</feature>
<dbReference type="Pfam" id="PF04018">
    <property type="entry name" value="VCA0040-like"/>
    <property type="match status" value="1"/>
</dbReference>
<keyword evidence="1" id="KW-0812">Transmembrane</keyword>
<organism evidence="2">
    <name type="scientific">Prosthecochloris aestuarii</name>
    <dbReference type="NCBI Taxonomy" id="1102"/>
    <lineage>
        <taxon>Bacteria</taxon>
        <taxon>Pseudomonadati</taxon>
        <taxon>Chlorobiota</taxon>
        <taxon>Chlorobiia</taxon>
        <taxon>Chlorobiales</taxon>
        <taxon>Chlorobiaceae</taxon>
        <taxon>Prosthecochloris</taxon>
    </lineage>
</organism>
<feature type="transmembrane region" description="Helical" evidence="1">
    <location>
        <begin position="155"/>
        <end position="184"/>
    </location>
</feature>
<proteinExistence type="predicted"/>
<accession>A0A831WV19</accession>
<sequence>MLERLVHYAPVTARGILMGAADIVPGVSGGTIAFITGIYETLIDSIKSVNAMALRKLLRLEFREFWRHINGGFLFSLLTGIVISILTLASAIVYLLEHHQMLLFSFFFGLITASAISVAARIHSHSLTAYLSGLSGILLALIVTSLSPVSTPETWWFVFLSGVIAITAMILPGISGSFILLLLGKYSFIMNSIKELNFAVIVIFAAGCTVGITGFSRVLSRLLHRYHDQTILMLAGFMLGSLGKVWPWKAGTPSGIEGDKAILFSTNVLPDTYLVMTSNDPQTVPAVLLMIAGLVLVAALEYTAGSKQQTYTNPHSK</sequence>
<feature type="transmembrane region" description="Helical" evidence="1">
    <location>
        <begin position="73"/>
        <end position="96"/>
    </location>
</feature>
<name>A0A831WV19_PROAE</name>
<comment type="caution">
    <text evidence="2">The sequence shown here is derived from an EMBL/GenBank/DDBJ whole genome shotgun (WGS) entry which is preliminary data.</text>
</comment>
<feature type="transmembrane region" description="Helical" evidence="1">
    <location>
        <begin position="102"/>
        <end position="120"/>
    </location>
</feature>